<dbReference type="Proteomes" id="UP000655523">
    <property type="component" value="Unassembled WGS sequence"/>
</dbReference>
<evidence type="ECO:0000313" key="2">
    <source>
        <dbReference type="EMBL" id="NPT58797.1"/>
    </source>
</evidence>
<sequence length="123" mass="14335">MAVPSKLQPWFEARLRFRLSHTHIQMARELGLNPRKFGSLANEQQELWKRPLAEFIAHCYRKRFGRTTPEHVQSLEEVVKRAEGRRSERRERKTNRAVPPTGPQRSDDGSSEKLPDLYGRGGE</sequence>
<organism evidence="2 3">
    <name type="scientific">Paraburkholderia elongata</name>
    <dbReference type="NCBI Taxonomy" id="2675747"/>
    <lineage>
        <taxon>Bacteria</taxon>
        <taxon>Pseudomonadati</taxon>
        <taxon>Pseudomonadota</taxon>
        <taxon>Betaproteobacteria</taxon>
        <taxon>Burkholderiales</taxon>
        <taxon>Burkholderiaceae</taxon>
        <taxon>Paraburkholderia</taxon>
    </lineage>
</organism>
<feature type="compositionally biased region" description="Basic and acidic residues" evidence="1">
    <location>
        <begin position="75"/>
        <end position="91"/>
    </location>
</feature>
<name>A0A972SL66_9BURK</name>
<feature type="compositionally biased region" description="Basic and acidic residues" evidence="1">
    <location>
        <begin position="105"/>
        <end position="115"/>
    </location>
</feature>
<evidence type="ECO:0000256" key="1">
    <source>
        <dbReference type="SAM" id="MobiDB-lite"/>
    </source>
</evidence>
<comment type="caution">
    <text evidence="2">The sequence shown here is derived from an EMBL/GenBank/DDBJ whole genome shotgun (WGS) entry which is preliminary data.</text>
</comment>
<dbReference type="AlphaFoldDB" id="A0A972SL66"/>
<dbReference type="RefSeq" id="WP_172171582.1">
    <property type="nucleotide sequence ID" value="NZ_WOEZ01000181.1"/>
</dbReference>
<proteinExistence type="predicted"/>
<accession>A0A972SL66</accession>
<protein>
    <submittedName>
        <fullName evidence="2">Uncharacterized protein</fullName>
    </submittedName>
</protein>
<keyword evidence="3" id="KW-1185">Reference proteome</keyword>
<dbReference type="EMBL" id="WOEZ01000181">
    <property type="protein sequence ID" value="NPT58797.1"/>
    <property type="molecule type" value="Genomic_DNA"/>
</dbReference>
<gene>
    <name evidence="2" type="ORF">GNZ13_30635</name>
</gene>
<evidence type="ECO:0000313" key="3">
    <source>
        <dbReference type="Proteomes" id="UP000655523"/>
    </source>
</evidence>
<reference evidence="2 3" key="1">
    <citation type="submission" date="2019-11" db="EMBL/GenBank/DDBJ databases">
        <title>Metabolism of dissolved organic matter in forest soils.</title>
        <authorList>
            <person name="Cyle K.T."/>
            <person name="Wilhelm R.C."/>
            <person name="Martinez C.E."/>
        </authorList>
    </citation>
    <scope>NUCLEOTIDE SEQUENCE [LARGE SCALE GENOMIC DNA]</scope>
    <source>
        <strain evidence="2 3">5N</strain>
    </source>
</reference>
<feature type="region of interest" description="Disordered" evidence="1">
    <location>
        <begin position="75"/>
        <end position="123"/>
    </location>
</feature>